<evidence type="ECO:0000256" key="6">
    <source>
        <dbReference type="SAM" id="Phobius"/>
    </source>
</evidence>
<evidence type="ECO:0000256" key="3">
    <source>
        <dbReference type="ARBA" id="ARBA00022692"/>
    </source>
</evidence>
<keyword evidence="3 6" id="KW-0812">Transmembrane</keyword>
<keyword evidence="4 6" id="KW-1133">Transmembrane helix</keyword>
<name>A0ABY4T1E0_9GAMM</name>
<dbReference type="EMBL" id="CP063231">
    <property type="protein sequence ID" value="URL57757.1"/>
    <property type="molecule type" value="Genomic_DNA"/>
</dbReference>
<comment type="subcellular location">
    <subcellularLocation>
        <location evidence="1">Membrane</location>
        <topology evidence="1">Multi-pass membrane protein</topology>
    </subcellularLocation>
</comment>
<dbReference type="InterPro" id="IPR002549">
    <property type="entry name" value="AI-2E-like"/>
</dbReference>
<feature type="transmembrane region" description="Helical" evidence="6">
    <location>
        <begin position="212"/>
        <end position="237"/>
    </location>
</feature>
<evidence type="ECO:0000313" key="7">
    <source>
        <dbReference type="EMBL" id="URL57757.1"/>
    </source>
</evidence>
<evidence type="ECO:0000256" key="5">
    <source>
        <dbReference type="ARBA" id="ARBA00023136"/>
    </source>
</evidence>
<dbReference type="PANTHER" id="PTHR21716">
    <property type="entry name" value="TRANSMEMBRANE PROTEIN"/>
    <property type="match status" value="1"/>
</dbReference>
<reference evidence="7" key="1">
    <citation type="submission" date="2020-10" db="EMBL/GenBank/DDBJ databases">
        <title>Whole-genome sequence of Luteibacter sp. EIF3.</title>
        <authorList>
            <person name="Friedrich I."/>
            <person name="Hertel R."/>
            <person name="Daniel R."/>
        </authorList>
    </citation>
    <scope>NUCLEOTIDE SEQUENCE</scope>
    <source>
        <strain evidence="7">EIF3</strain>
    </source>
</reference>
<proteinExistence type="inferred from homology"/>
<protein>
    <submittedName>
        <fullName evidence="7">AI-2E family transporter</fullName>
    </submittedName>
</protein>
<feature type="transmembrane region" description="Helical" evidence="6">
    <location>
        <begin position="304"/>
        <end position="337"/>
    </location>
</feature>
<feature type="transmembrane region" description="Helical" evidence="6">
    <location>
        <begin position="153"/>
        <end position="171"/>
    </location>
</feature>
<dbReference type="Pfam" id="PF01594">
    <property type="entry name" value="AI-2E_transport"/>
    <property type="match status" value="1"/>
</dbReference>
<organism evidence="7 8">
    <name type="scientific">Luteibacter flocculans</name>
    <dbReference type="NCBI Taxonomy" id="2780091"/>
    <lineage>
        <taxon>Bacteria</taxon>
        <taxon>Pseudomonadati</taxon>
        <taxon>Pseudomonadota</taxon>
        <taxon>Gammaproteobacteria</taxon>
        <taxon>Lysobacterales</taxon>
        <taxon>Rhodanobacteraceae</taxon>
        <taxon>Luteibacter</taxon>
    </lineage>
</organism>
<dbReference type="PANTHER" id="PTHR21716:SF64">
    <property type="entry name" value="AI-2 TRANSPORT PROTEIN TQSA"/>
    <property type="match status" value="1"/>
</dbReference>
<accession>A0ABY4T1E0</accession>
<keyword evidence="5 6" id="KW-0472">Membrane</keyword>
<gene>
    <name evidence="7" type="ORF">IM816_14185</name>
</gene>
<feature type="transmembrane region" description="Helical" evidence="6">
    <location>
        <begin position="243"/>
        <end position="265"/>
    </location>
</feature>
<dbReference type="Proteomes" id="UP001056681">
    <property type="component" value="Chromosome"/>
</dbReference>
<evidence type="ECO:0000313" key="8">
    <source>
        <dbReference type="Proteomes" id="UP001056681"/>
    </source>
</evidence>
<comment type="similarity">
    <text evidence="2">Belongs to the autoinducer-2 exporter (AI-2E) (TC 2.A.86) family.</text>
</comment>
<feature type="transmembrane region" description="Helical" evidence="6">
    <location>
        <begin position="12"/>
        <end position="41"/>
    </location>
</feature>
<feature type="transmembrane region" description="Helical" evidence="6">
    <location>
        <begin position="272"/>
        <end position="292"/>
    </location>
</feature>
<evidence type="ECO:0000256" key="4">
    <source>
        <dbReference type="ARBA" id="ARBA00022989"/>
    </source>
</evidence>
<evidence type="ECO:0000256" key="2">
    <source>
        <dbReference type="ARBA" id="ARBA00009773"/>
    </source>
</evidence>
<feature type="transmembrane region" description="Helical" evidence="6">
    <location>
        <begin position="62"/>
        <end position="82"/>
    </location>
</feature>
<evidence type="ECO:0000256" key="1">
    <source>
        <dbReference type="ARBA" id="ARBA00004141"/>
    </source>
</evidence>
<dbReference type="RefSeq" id="WP_072321858.1">
    <property type="nucleotide sequence ID" value="NZ_CP063231.1"/>
</dbReference>
<keyword evidence="8" id="KW-1185">Reference proteome</keyword>
<sequence>MNHDTSRRWQLLAITAVIVFVIWLLAPVLMPFALAAMLAYLGDPLADRLQRLGMGRTWAVSIVFTVISLVFIGVVLLLIPLIQHQFESLAENLPRYVDWVRGTALPWIQARLRLDPGVFDTDRLLATVREHIGSVGSVAAKAVAKVTQSGMGIVTWLTNAVLIPVVAFYLLRDWDKMIAQIQRLLPRSIEPTVVHLARESDHVLGAFVRGQLLVMLALGVFYGLGLTLVGISIGPLIGMVAGLLSFVPYLGFMIGFVAAMIAALVQYGDWMHVILVVVVFTIGQLLEGYVLVPRLVGGKIGLHPVAVIFAVLAGGHLFGFLGVLLALPAASVVVVLLRYMVERYRESQLYTEPAANAEAIEVDVEVTIDERPPSPRDEAP</sequence>